<dbReference type="RefSeq" id="XP_001269089.1">
    <property type="nucleotide sequence ID" value="XM_001269088.1"/>
</dbReference>
<keyword evidence="2" id="KW-0472">Membrane</keyword>
<evidence type="ECO:0000256" key="2">
    <source>
        <dbReference type="SAM" id="Phobius"/>
    </source>
</evidence>
<accession>A1CPU2</accession>
<feature type="transmembrane region" description="Helical" evidence="2">
    <location>
        <begin position="278"/>
        <end position="299"/>
    </location>
</feature>
<protein>
    <submittedName>
        <fullName evidence="3">Uncharacterized protein</fullName>
    </submittedName>
</protein>
<dbReference type="VEuPathDB" id="FungiDB:ACLA_023770"/>
<dbReference type="HOGENOM" id="CLU_047286_0_0_1"/>
<name>A1CPU2_ASPCL</name>
<dbReference type="KEGG" id="act:ACLA_023770"/>
<dbReference type="Proteomes" id="UP000006701">
    <property type="component" value="Unassembled WGS sequence"/>
</dbReference>
<feature type="region of interest" description="Disordered" evidence="1">
    <location>
        <begin position="436"/>
        <end position="460"/>
    </location>
</feature>
<keyword evidence="4" id="KW-1185">Reference proteome</keyword>
<proteinExistence type="predicted"/>
<dbReference type="eggNOG" id="ENOG502RNUN">
    <property type="taxonomic scope" value="Eukaryota"/>
</dbReference>
<evidence type="ECO:0000313" key="4">
    <source>
        <dbReference type="Proteomes" id="UP000006701"/>
    </source>
</evidence>
<gene>
    <name evidence="3" type="ORF">ACLA_023770</name>
</gene>
<dbReference type="EMBL" id="DS027059">
    <property type="protein sequence ID" value="EAW07663.1"/>
    <property type="molecule type" value="Genomic_DNA"/>
</dbReference>
<feature type="compositionally biased region" description="Basic and acidic residues" evidence="1">
    <location>
        <begin position="147"/>
        <end position="164"/>
    </location>
</feature>
<keyword evidence="2" id="KW-0812">Transmembrane</keyword>
<dbReference type="AlphaFoldDB" id="A1CPU2"/>
<dbReference type="OMA" id="CEDTICE"/>
<dbReference type="OrthoDB" id="4224912at2759"/>
<feature type="compositionally biased region" description="Basic and acidic residues" evidence="1">
    <location>
        <begin position="130"/>
        <end position="140"/>
    </location>
</feature>
<evidence type="ECO:0000313" key="3">
    <source>
        <dbReference type="EMBL" id="EAW07663.1"/>
    </source>
</evidence>
<reference evidence="3 4" key="1">
    <citation type="journal article" date="2008" name="PLoS Genet.">
        <title>Genomic islands in the pathogenic filamentous fungus Aspergillus fumigatus.</title>
        <authorList>
            <person name="Fedorova N.D."/>
            <person name="Khaldi N."/>
            <person name="Joardar V.S."/>
            <person name="Maiti R."/>
            <person name="Amedeo P."/>
            <person name="Anderson M.J."/>
            <person name="Crabtree J."/>
            <person name="Silva J.C."/>
            <person name="Badger J.H."/>
            <person name="Albarraq A."/>
            <person name="Angiuoli S."/>
            <person name="Bussey H."/>
            <person name="Bowyer P."/>
            <person name="Cotty P.J."/>
            <person name="Dyer P.S."/>
            <person name="Egan A."/>
            <person name="Galens K."/>
            <person name="Fraser-Liggett C.M."/>
            <person name="Haas B.J."/>
            <person name="Inman J.M."/>
            <person name="Kent R."/>
            <person name="Lemieux S."/>
            <person name="Malavazi I."/>
            <person name="Orvis J."/>
            <person name="Roemer T."/>
            <person name="Ronning C.M."/>
            <person name="Sundaram J.P."/>
            <person name="Sutton G."/>
            <person name="Turner G."/>
            <person name="Venter J.C."/>
            <person name="White O.R."/>
            <person name="Whitty B.R."/>
            <person name="Youngman P."/>
            <person name="Wolfe K.H."/>
            <person name="Goldman G.H."/>
            <person name="Wortman J.R."/>
            <person name="Jiang B."/>
            <person name="Denning D.W."/>
            <person name="Nierman W.C."/>
        </authorList>
    </citation>
    <scope>NUCLEOTIDE SEQUENCE [LARGE SCALE GENOMIC DNA]</scope>
    <source>
        <strain evidence="4">ATCC 1007 / CBS 513.65 / DSM 816 / NCTC 3887 / NRRL 1</strain>
    </source>
</reference>
<feature type="region of interest" description="Disordered" evidence="1">
    <location>
        <begin position="119"/>
        <end position="164"/>
    </location>
</feature>
<sequence length="460" mass="52893">MDRSFGNHSHGTDCWKHTLANFTELALSKTNRAGQGYTVSLGCPTHWDMQTTVLEHDDTDFPRTLKVEGHSQTNVALTLSIPEDRKESLQRCESLAKAVRVGDIKVFLEQLTAREDAPARKTFQGHHTRLAQDFKVEHSDPQWTQRRGHDSDDQPEKSSKSDSEARKYKEIVDYIMSVFQRRVVWIKERRFNKTTEARVGSNDSNRFYDHVDAARKNSFNRRSRCMDDFCEGFDSNNICVSEGISPVNKELCETCYPKRNEAVIEQHCAIQEIRERQVFYGVCILLGCAILMAAFLYALHGFCGRVRRRYQMFRGLWGPQSSRTSVTKSRSSSVLRDESMPALFPGLSFSRRLEILQRNNNSEAMEANGSATSLSILQRKWRKFDVYRKDSRRRLQDVFDIESLKEKLAEDTQNSDRVPVLPRAPNASIRMHIERMTPSHSSESFNRKELESSNDGSALC</sequence>
<dbReference type="GeneID" id="4701873"/>
<organism evidence="3 4">
    <name type="scientific">Aspergillus clavatus (strain ATCC 1007 / CBS 513.65 / DSM 816 / NCTC 3887 / NRRL 1 / QM 1276 / 107)</name>
    <dbReference type="NCBI Taxonomy" id="344612"/>
    <lineage>
        <taxon>Eukaryota</taxon>
        <taxon>Fungi</taxon>
        <taxon>Dikarya</taxon>
        <taxon>Ascomycota</taxon>
        <taxon>Pezizomycotina</taxon>
        <taxon>Eurotiomycetes</taxon>
        <taxon>Eurotiomycetidae</taxon>
        <taxon>Eurotiales</taxon>
        <taxon>Aspergillaceae</taxon>
        <taxon>Aspergillus</taxon>
        <taxon>Aspergillus subgen. Fumigati</taxon>
    </lineage>
</organism>
<evidence type="ECO:0000256" key="1">
    <source>
        <dbReference type="SAM" id="MobiDB-lite"/>
    </source>
</evidence>
<keyword evidence="2" id="KW-1133">Transmembrane helix</keyword>